<proteinExistence type="predicted"/>
<keyword evidence="1" id="KW-0812">Transmembrane</keyword>
<organism evidence="2 3">
    <name type="scientific">Trinickia dinghuensis</name>
    <dbReference type="NCBI Taxonomy" id="2291023"/>
    <lineage>
        <taxon>Bacteria</taxon>
        <taxon>Pseudomonadati</taxon>
        <taxon>Pseudomonadota</taxon>
        <taxon>Betaproteobacteria</taxon>
        <taxon>Burkholderiales</taxon>
        <taxon>Burkholderiaceae</taxon>
        <taxon>Trinickia</taxon>
    </lineage>
</organism>
<protein>
    <submittedName>
        <fullName evidence="2">Uncharacterized protein</fullName>
    </submittedName>
</protein>
<accession>A0A3D8K0U6</accession>
<keyword evidence="3" id="KW-1185">Reference proteome</keyword>
<evidence type="ECO:0000313" key="2">
    <source>
        <dbReference type="EMBL" id="RDU98898.1"/>
    </source>
</evidence>
<keyword evidence="1" id="KW-0472">Membrane</keyword>
<evidence type="ECO:0000256" key="1">
    <source>
        <dbReference type="SAM" id="Phobius"/>
    </source>
</evidence>
<feature type="transmembrane region" description="Helical" evidence="1">
    <location>
        <begin position="86"/>
        <end position="103"/>
    </location>
</feature>
<feature type="transmembrane region" description="Helical" evidence="1">
    <location>
        <begin position="62"/>
        <end position="80"/>
    </location>
</feature>
<gene>
    <name evidence="2" type="ORF">DWV00_11640</name>
</gene>
<dbReference type="AlphaFoldDB" id="A0A3D8K0U6"/>
<feature type="transmembrane region" description="Helical" evidence="1">
    <location>
        <begin position="20"/>
        <end position="42"/>
    </location>
</feature>
<sequence length="317" mass="35811">MFLTLTFWKLLGGILTAGLQIAVPLMLAVLLPPWASPLYWLLSLISQRIEFSRRGKITFTDMWMFAANLSIAIAAARVLPDSGFRWPGVAAALIAAFALNEWLRKTLGMPRSQKKSSEEPNDKNAVNNESKYDFPLEALPMLKRSYNTPALQPGDRFTLGGHIRVKVIDVVEERFGPPRDIDYLIDNRILLPGCSASSRLLVSPEGRYIVSVIRYGDGTMIFDRRENMLYKIRTDAFWALYSMDDQSLTGIGRKVNVPPQRARIEDMIAVADRDPLVSVDRFQVPRSHLEHTLKWGPDIRSTLAPHAEEKDARDETT</sequence>
<name>A0A3D8K0U6_9BURK</name>
<evidence type="ECO:0000313" key="3">
    <source>
        <dbReference type="Proteomes" id="UP000256838"/>
    </source>
</evidence>
<comment type="caution">
    <text evidence="2">The sequence shown here is derived from an EMBL/GenBank/DDBJ whole genome shotgun (WGS) entry which is preliminary data.</text>
</comment>
<dbReference type="EMBL" id="QRGA01000006">
    <property type="protein sequence ID" value="RDU98898.1"/>
    <property type="molecule type" value="Genomic_DNA"/>
</dbReference>
<dbReference type="Proteomes" id="UP000256838">
    <property type="component" value="Unassembled WGS sequence"/>
</dbReference>
<reference evidence="2 3" key="1">
    <citation type="submission" date="2018-08" db="EMBL/GenBank/DDBJ databases">
        <title>Paraburkholderia sp. DHOM06 isolated from forest soil.</title>
        <authorList>
            <person name="Gao Z.-H."/>
            <person name="Qiu L.-H."/>
        </authorList>
    </citation>
    <scope>NUCLEOTIDE SEQUENCE [LARGE SCALE GENOMIC DNA]</scope>
    <source>
        <strain evidence="2 3">DHOM06</strain>
    </source>
</reference>
<keyword evidence="1" id="KW-1133">Transmembrane helix</keyword>